<dbReference type="OrthoDB" id="3253553at2759"/>
<evidence type="ECO:0000256" key="1">
    <source>
        <dbReference type="SAM" id="MobiDB-lite"/>
    </source>
</evidence>
<keyword evidence="2" id="KW-1133">Transmembrane helix</keyword>
<feature type="compositionally biased region" description="Polar residues" evidence="1">
    <location>
        <begin position="1"/>
        <end position="19"/>
    </location>
</feature>
<evidence type="ECO:0000313" key="4">
    <source>
        <dbReference type="Proteomes" id="UP000650833"/>
    </source>
</evidence>
<feature type="region of interest" description="Disordered" evidence="1">
    <location>
        <begin position="1"/>
        <end position="36"/>
    </location>
</feature>
<feature type="compositionally biased region" description="Polar residues" evidence="1">
    <location>
        <begin position="72"/>
        <end position="91"/>
    </location>
</feature>
<feature type="compositionally biased region" description="Polar residues" evidence="1">
    <location>
        <begin position="103"/>
        <end position="126"/>
    </location>
</feature>
<feature type="transmembrane region" description="Helical" evidence="2">
    <location>
        <begin position="171"/>
        <end position="195"/>
    </location>
</feature>
<feature type="transmembrane region" description="Helical" evidence="2">
    <location>
        <begin position="207"/>
        <end position="230"/>
    </location>
</feature>
<accession>A0A8H7QKM1</accession>
<evidence type="ECO:0000256" key="2">
    <source>
        <dbReference type="SAM" id="Phobius"/>
    </source>
</evidence>
<evidence type="ECO:0008006" key="5">
    <source>
        <dbReference type="Google" id="ProtNLM"/>
    </source>
</evidence>
<reference evidence="3" key="1">
    <citation type="submission" date="2020-12" db="EMBL/GenBank/DDBJ databases">
        <title>Metabolic potential, ecology and presence of endohyphal bacteria is reflected in genomic diversity of Mucoromycotina.</title>
        <authorList>
            <person name="Muszewska A."/>
            <person name="Okrasinska A."/>
            <person name="Steczkiewicz K."/>
            <person name="Drgas O."/>
            <person name="Orlowska M."/>
            <person name="Perlinska-Lenart U."/>
            <person name="Aleksandrzak-Piekarczyk T."/>
            <person name="Szatraj K."/>
            <person name="Zielenkiewicz U."/>
            <person name="Pilsyk S."/>
            <person name="Malc E."/>
            <person name="Mieczkowski P."/>
            <person name="Kruszewska J.S."/>
            <person name="Biernat P."/>
            <person name="Pawlowska J."/>
        </authorList>
    </citation>
    <scope>NUCLEOTIDE SEQUENCE</scope>
    <source>
        <strain evidence="3">CBS 226.32</strain>
    </source>
</reference>
<dbReference type="EMBL" id="JAEPRC010000611">
    <property type="protein sequence ID" value="KAG2194067.1"/>
    <property type="molecule type" value="Genomic_DNA"/>
</dbReference>
<feature type="transmembrane region" description="Helical" evidence="2">
    <location>
        <begin position="242"/>
        <end position="261"/>
    </location>
</feature>
<keyword evidence="2" id="KW-0472">Membrane</keyword>
<gene>
    <name evidence="3" type="ORF">INT46_002307</name>
</gene>
<organism evidence="3 4">
    <name type="scientific">Mucor plumbeus</name>
    <dbReference type="NCBI Taxonomy" id="97098"/>
    <lineage>
        <taxon>Eukaryota</taxon>
        <taxon>Fungi</taxon>
        <taxon>Fungi incertae sedis</taxon>
        <taxon>Mucoromycota</taxon>
        <taxon>Mucoromycotina</taxon>
        <taxon>Mucoromycetes</taxon>
        <taxon>Mucorales</taxon>
        <taxon>Mucorineae</taxon>
        <taxon>Mucoraceae</taxon>
        <taxon>Mucor</taxon>
    </lineage>
</organism>
<dbReference type="Proteomes" id="UP000650833">
    <property type="component" value="Unassembled WGS sequence"/>
</dbReference>
<protein>
    <recommendedName>
        <fullName evidence="5">MARVEL domain-containing protein</fullName>
    </recommendedName>
</protein>
<evidence type="ECO:0000313" key="3">
    <source>
        <dbReference type="EMBL" id="KAG2194067.1"/>
    </source>
</evidence>
<keyword evidence="4" id="KW-1185">Reference proteome</keyword>
<name>A0A8H7QKM1_9FUNG</name>
<keyword evidence="2" id="KW-0812">Transmembrane</keyword>
<dbReference type="AlphaFoldDB" id="A0A8H7QKM1"/>
<proteinExistence type="predicted"/>
<feature type="region of interest" description="Disordered" evidence="1">
    <location>
        <begin position="60"/>
        <end position="154"/>
    </location>
</feature>
<feature type="transmembrane region" description="Helical" evidence="2">
    <location>
        <begin position="281"/>
        <end position="301"/>
    </location>
</feature>
<sequence length="311" mass="34968">MSNPFEQNPWQSNSQQYTSGPRYGNAYDDEPAYSSTYNINNNNSTMPGFNTTGYNNAWGSNESNKTEYDPNVYNSPPQTHLNQSPYGTAQSMPPPPSQFPYGGNQSLPSNNNAYRYSGTPYGNQTLHDGGTGYPPNSPTSSNTKPNATLASSAGPEPWNGEIYHPPNKWRFWFRFVILLASIGHLGFAAGARPYSGEDIPFYTPACFYYLFAVAILSIIYSAYHVFFYCYRRIAKKPKMNRPIMIAIDLLFAVLWGIGVIIEVTKFRCTNGGKFCSFYNVSIFWGFLAFAAYIIAVFWDIWGECCASKRRK</sequence>
<comment type="caution">
    <text evidence="3">The sequence shown here is derived from an EMBL/GenBank/DDBJ whole genome shotgun (WGS) entry which is preliminary data.</text>
</comment>